<dbReference type="InParanoid" id="C3ZHD9"/>
<sequence length="302" mass="34318">EYAEAIARKERILTKILNPFETGFLYFQRVLVWEKPTHSAVLMFLVNGAFWLATSTNYRFFFLLAMCAMVAVCAEIWRNRIWPTIRVQCNHQEAQYNTLRMFLFAHSSWAVVHPRLLSAPELAHHIAEGWVAFAWSCKKLWEMKKNSPGKFTALVCVSCGAMALVGIYIPGVMIAYIIVMSLLLWPCVEYHRVIQRIYNRFEPLMMQLDYSMKTRRGRSGRKKSDHATATAETDDSETDTELGQFIPRDPETTAALARALTDSEMSEDEASSLAQFSRAGTPSIAEGGDLSLLSKSRSNIQQ</sequence>
<dbReference type="AlphaFoldDB" id="C3ZHD9"/>
<feature type="region of interest" description="Disordered" evidence="5">
    <location>
        <begin position="261"/>
        <end position="302"/>
    </location>
</feature>
<gene>
    <name evidence="8" type="ORF">BRAFLDRAFT_221008</name>
</gene>
<evidence type="ECO:0000256" key="3">
    <source>
        <dbReference type="ARBA" id="ARBA00022989"/>
    </source>
</evidence>
<dbReference type="InterPro" id="IPR057282">
    <property type="entry name" value="RETREG1-3-like_RHD"/>
</dbReference>
<evidence type="ECO:0000256" key="5">
    <source>
        <dbReference type="SAM" id="MobiDB-lite"/>
    </source>
</evidence>
<comment type="subcellular location">
    <subcellularLocation>
        <location evidence="1">Membrane</location>
        <topology evidence="1">Multi-pass membrane protein</topology>
    </subcellularLocation>
</comment>
<organism>
    <name type="scientific">Branchiostoma floridae</name>
    <name type="common">Florida lancelet</name>
    <name type="synonym">Amphioxus</name>
    <dbReference type="NCBI Taxonomy" id="7739"/>
    <lineage>
        <taxon>Eukaryota</taxon>
        <taxon>Metazoa</taxon>
        <taxon>Chordata</taxon>
        <taxon>Cephalochordata</taxon>
        <taxon>Leptocardii</taxon>
        <taxon>Amphioxiformes</taxon>
        <taxon>Branchiostomatidae</taxon>
        <taxon>Branchiostoma</taxon>
    </lineage>
</organism>
<feature type="domain" description="RETREG1-3/ARL6IP-like N-terminal reticulon-homology" evidence="7">
    <location>
        <begin position="19"/>
        <end position="212"/>
    </location>
</feature>
<reference evidence="8" key="1">
    <citation type="journal article" date="2008" name="Nature">
        <title>The amphioxus genome and the evolution of the chordate karyotype.</title>
        <authorList>
            <consortium name="US DOE Joint Genome Institute (JGI-PGF)"/>
            <person name="Putnam N.H."/>
            <person name="Butts T."/>
            <person name="Ferrier D.E.K."/>
            <person name="Furlong R.F."/>
            <person name="Hellsten U."/>
            <person name="Kawashima T."/>
            <person name="Robinson-Rechavi M."/>
            <person name="Shoguchi E."/>
            <person name="Terry A."/>
            <person name="Yu J.-K."/>
            <person name="Benito-Gutierrez E.L."/>
            <person name="Dubchak I."/>
            <person name="Garcia-Fernandez J."/>
            <person name="Gibson-Brown J.J."/>
            <person name="Grigoriev I.V."/>
            <person name="Horton A.C."/>
            <person name="de Jong P.J."/>
            <person name="Jurka J."/>
            <person name="Kapitonov V.V."/>
            <person name="Kohara Y."/>
            <person name="Kuroki Y."/>
            <person name="Lindquist E."/>
            <person name="Lucas S."/>
            <person name="Osoegawa K."/>
            <person name="Pennacchio L.A."/>
            <person name="Salamov A.A."/>
            <person name="Satou Y."/>
            <person name="Sauka-Spengler T."/>
            <person name="Schmutz J."/>
            <person name="Shin-I T."/>
            <person name="Toyoda A."/>
            <person name="Bronner-Fraser M."/>
            <person name="Fujiyama A."/>
            <person name="Holland L.Z."/>
            <person name="Holland P.W.H."/>
            <person name="Satoh N."/>
            <person name="Rokhsar D.S."/>
        </authorList>
    </citation>
    <scope>NUCLEOTIDE SEQUENCE [LARGE SCALE GENOMIC DNA]</scope>
    <source>
        <strain evidence="8">S238N-H82</strain>
        <tissue evidence="8">Testes</tissue>
    </source>
</reference>
<protein>
    <recommendedName>
        <fullName evidence="7">RETREG1-3/ARL6IP-like N-terminal reticulon-homology domain-containing protein</fullName>
    </recommendedName>
</protein>
<accession>C3ZHD9</accession>
<feature type="transmembrane region" description="Helical" evidence="6">
    <location>
        <begin position="37"/>
        <end position="54"/>
    </location>
</feature>
<evidence type="ECO:0000256" key="4">
    <source>
        <dbReference type="ARBA" id="ARBA00023136"/>
    </source>
</evidence>
<name>C3ZHD9_BRAFL</name>
<dbReference type="PANTHER" id="PTHR20952">
    <property type="entry name" value="ADP-RIBOSYLATION-LIKE FACTOR 6-INTERACTING PROTEIN"/>
    <property type="match status" value="1"/>
</dbReference>
<evidence type="ECO:0000256" key="2">
    <source>
        <dbReference type="ARBA" id="ARBA00022692"/>
    </source>
</evidence>
<keyword evidence="4 6" id="KW-0472">Membrane</keyword>
<evidence type="ECO:0000313" key="8">
    <source>
        <dbReference type="EMBL" id="EEN47934.1"/>
    </source>
</evidence>
<keyword evidence="3 6" id="KW-1133">Transmembrane helix</keyword>
<dbReference type="eggNOG" id="ENOG502QPTN">
    <property type="taxonomic scope" value="Eukaryota"/>
</dbReference>
<feature type="transmembrane region" description="Helical" evidence="6">
    <location>
        <begin position="60"/>
        <end position="77"/>
    </location>
</feature>
<dbReference type="Pfam" id="PF24456">
    <property type="entry name" value="RHD_RETREG1-3"/>
    <property type="match status" value="1"/>
</dbReference>
<evidence type="ECO:0000256" key="6">
    <source>
        <dbReference type="SAM" id="Phobius"/>
    </source>
</evidence>
<keyword evidence="2 6" id="KW-0812">Transmembrane</keyword>
<dbReference type="CDD" id="cd22558">
    <property type="entry name" value="RETR_RHD"/>
    <property type="match status" value="1"/>
</dbReference>
<feature type="region of interest" description="Disordered" evidence="5">
    <location>
        <begin position="216"/>
        <end position="244"/>
    </location>
</feature>
<dbReference type="FunCoup" id="C3ZHD9">
    <property type="interactions" value="179"/>
</dbReference>
<dbReference type="InterPro" id="IPR052114">
    <property type="entry name" value="ER_autophagy_membrane_reg"/>
</dbReference>
<feature type="transmembrane region" description="Helical" evidence="6">
    <location>
        <begin position="151"/>
        <end position="168"/>
    </location>
</feature>
<feature type="compositionally biased region" description="Polar residues" evidence="5">
    <location>
        <begin position="293"/>
        <end position="302"/>
    </location>
</feature>
<feature type="non-terminal residue" evidence="8">
    <location>
        <position position="1"/>
    </location>
</feature>
<evidence type="ECO:0000259" key="7">
    <source>
        <dbReference type="Pfam" id="PF24456"/>
    </source>
</evidence>
<dbReference type="STRING" id="7739.C3ZHD9"/>
<dbReference type="GO" id="GO:0016020">
    <property type="term" value="C:membrane"/>
    <property type="evidence" value="ECO:0007669"/>
    <property type="project" value="UniProtKB-SubCell"/>
</dbReference>
<proteinExistence type="predicted"/>
<evidence type="ECO:0000256" key="1">
    <source>
        <dbReference type="ARBA" id="ARBA00004141"/>
    </source>
</evidence>
<dbReference type="PANTHER" id="PTHR20952:SF4">
    <property type="entry name" value="RETICULOPHAGY REGULATOR 2"/>
    <property type="match status" value="1"/>
</dbReference>
<dbReference type="EMBL" id="GG666623">
    <property type="protein sequence ID" value="EEN47934.1"/>
    <property type="molecule type" value="Genomic_DNA"/>
</dbReference>
<dbReference type="GO" id="GO:0005783">
    <property type="term" value="C:endoplasmic reticulum"/>
    <property type="evidence" value="ECO:0007669"/>
    <property type="project" value="UniProtKB-ARBA"/>
</dbReference>